<evidence type="ECO:0000313" key="3">
    <source>
        <dbReference type="EMBL" id="APW60811.1"/>
    </source>
</evidence>
<feature type="domain" description="Putative restriction endonuclease" evidence="2">
    <location>
        <begin position="139"/>
        <end position="281"/>
    </location>
</feature>
<sequence>MATKTPNTTPNEPNRPTASRARSKADAVDSKSAAPARPKGVAAKPTANAKPKAAPAAKAEAAAKPKPKPAKLTAAASDASKTRKAPAPKAAHAKPAVSKERPHASEASRMASRKTSAKKTSAGRADDRDASTGLQTVQPEATAFENHVVKTLFDSLEAHVAANELGHVVGPKQFDLGAGEPTGRLPDIAFVSFDRWAQYRRVPSHDRWHVAPDLLVQIVRKGELAEDFTFQLDDCFNAGVRRVWLLFPDKGEARVYQSPTDVHTLNDDQAIEGGDVLPGFQHSLVLLFREPQAGE</sequence>
<dbReference type="AlphaFoldDB" id="A0A1U7CPG5"/>
<feature type="compositionally biased region" description="Basic and acidic residues" evidence="1">
    <location>
        <begin position="97"/>
        <end position="106"/>
    </location>
</feature>
<dbReference type="RefSeq" id="WP_076345706.1">
    <property type="nucleotide sequence ID" value="NZ_CP019082.1"/>
</dbReference>
<name>A0A1U7CPG5_9BACT</name>
<evidence type="ECO:0000313" key="4">
    <source>
        <dbReference type="Proteomes" id="UP000186309"/>
    </source>
</evidence>
<dbReference type="STRING" id="1387353.BSF38_02300"/>
<gene>
    <name evidence="3" type="ORF">BSF38_02300</name>
</gene>
<dbReference type="KEGG" id="pbor:BSF38_02300"/>
<feature type="compositionally biased region" description="Low complexity" evidence="1">
    <location>
        <begin position="30"/>
        <end position="76"/>
    </location>
</feature>
<feature type="region of interest" description="Disordered" evidence="1">
    <location>
        <begin position="1"/>
        <end position="139"/>
    </location>
</feature>
<dbReference type="OrthoDB" id="128732at2"/>
<keyword evidence="4" id="KW-1185">Reference proteome</keyword>
<proteinExistence type="predicted"/>
<evidence type="ECO:0000259" key="2">
    <source>
        <dbReference type="Pfam" id="PF05685"/>
    </source>
</evidence>
<dbReference type="Gene3D" id="3.90.1570.10">
    <property type="entry name" value="tt1808, chain A"/>
    <property type="match status" value="1"/>
</dbReference>
<reference evidence="4" key="1">
    <citation type="submission" date="2016-12" db="EMBL/GenBank/DDBJ databases">
        <title>Comparative genomics of four Isosphaeraceae planctomycetes: a common pool of plasmids and glycoside hydrolase genes.</title>
        <authorList>
            <person name="Ivanova A."/>
        </authorList>
    </citation>
    <scope>NUCLEOTIDE SEQUENCE [LARGE SCALE GENOMIC DNA]</scope>
    <source>
        <strain evidence="4">PX4</strain>
    </source>
</reference>
<dbReference type="CDD" id="cd06260">
    <property type="entry name" value="DUF820-like"/>
    <property type="match status" value="1"/>
</dbReference>
<dbReference type="PANTHER" id="PTHR34107">
    <property type="entry name" value="SLL0198 PROTEIN-RELATED"/>
    <property type="match status" value="1"/>
</dbReference>
<protein>
    <recommendedName>
        <fullName evidence="2">Putative restriction endonuclease domain-containing protein</fullName>
    </recommendedName>
</protein>
<dbReference type="InterPro" id="IPR012296">
    <property type="entry name" value="Nuclease_put_TT1808"/>
</dbReference>
<organism evidence="3 4">
    <name type="scientific">Paludisphaera borealis</name>
    <dbReference type="NCBI Taxonomy" id="1387353"/>
    <lineage>
        <taxon>Bacteria</taxon>
        <taxon>Pseudomonadati</taxon>
        <taxon>Planctomycetota</taxon>
        <taxon>Planctomycetia</taxon>
        <taxon>Isosphaerales</taxon>
        <taxon>Isosphaeraceae</taxon>
        <taxon>Paludisphaera</taxon>
    </lineage>
</organism>
<feature type="compositionally biased region" description="Low complexity" evidence="1">
    <location>
        <begin position="1"/>
        <end position="17"/>
    </location>
</feature>
<dbReference type="InterPro" id="IPR008538">
    <property type="entry name" value="Uma2"/>
</dbReference>
<feature type="compositionally biased region" description="Low complexity" evidence="1">
    <location>
        <begin position="85"/>
        <end position="96"/>
    </location>
</feature>
<dbReference type="PANTHER" id="PTHR34107:SF4">
    <property type="entry name" value="SLL1222 PROTEIN"/>
    <property type="match status" value="1"/>
</dbReference>
<dbReference type="SUPFAM" id="SSF52980">
    <property type="entry name" value="Restriction endonuclease-like"/>
    <property type="match status" value="1"/>
</dbReference>
<dbReference type="Proteomes" id="UP000186309">
    <property type="component" value="Chromosome"/>
</dbReference>
<evidence type="ECO:0000256" key="1">
    <source>
        <dbReference type="SAM" id="MobiDB-lite"/>
    </source>
</evidence>
<accession>A0A1U7CPG5</accession>
<dbReference type="Pfam" id="PF05685">
    <property type="entry name" value="Uma2"/>
    <property type="match status" value="1"/>
</dbReference>
<dbReference type="InterPro" id="IPR011335">
    <property type="entry name" value="Restrct_endonuc-II-like"/>
</dbReference>
<dbReference type="EMBL" id="CP019082">
    <property type="protein sequence ID" value="APW60811.1"/>
    <property type="molecule type" value="Genomic_DNA"/>
</dbReference>